<keyword evidence="4 6" id="KW-1133">Transmembrane helix</keyword>
<dbReference type="PANTHER" id="PTHR38459:SF1">
    <property type="entry name" value="PROPHAGE BACTOPRENOL-LINKED GLUCOSE TRANSLOCASE HOMOLOG"/>
    <property type="match status" value="1"/>
</dbReference>
<name>A0AA95HER4_9GAMM</name>
<feature type="transmembrane region" description="Helical" evidence="6">
    <location>
        <begin position="76"/>
        <end position="99"/>
    </location>
</feature>
<gene>
    <name evidence="8" type="ORF">QJT81_18260</name>
</gene>
<reference evidence="8" key="2">
    <citation type="submission" date="2023-04" db="EMBL/GenBank/DDBJ databases">
        <authorList>
            <person name="Beletskiy A.V."/>
            <person name="Mardanov A.V."/>
            <person name="Ravin N.V."/>
        </authorList>
    </citation>
    <scope>NUCLEOTIDE SEQUENCE</scope>
    <source>
        <strain evidence="8">GKL-02</strain>
    </source>
</reference>
<dbReference type="GO" id="GO:0000271">
    <property type="term" value="P:polysaccharide biosynthetic process"/>
    <property type="evidence" value="ECO:0007669"/>
    <property type="project" value="InterPro"/>
</dbReference>
<evidence type="ECO:0000256" key="5">
    <source>
        <dbReference type="ARBA" id="ARBA00023136"/>
    </source>
</evidence>
<proteinExistence type="inferred from homology"/>
<dbReference type="Proteomes" id="UP001301326">
    <property type="component" value="Chromosome"/>
</dbReference>
<evidence type="ECO:0000256" key="1">
    <source>
        <dbReference type="ARBA" id="ARBA00004141"/>
    </source>
</evidence>
<dbReference type="GO" id="GO:0005886">
    <property type="term" value="C:plasma membrane"/>
    <property type="evidence" value="ECO:0007669"/>
    <property type="project" value="TreeGrafter"/>
</dbReference>
<protein>
    <submittedName>
        <fullName evidence="8">GtrA family protein</fullName>
    </submittedName>
</protein>
<feature type="transmembrane region" description="Helical" evidence="6">
    <location>
        <begin position="105"/>
        <end position="125"/>
    </location>
</feature>
<dbReference type="InterPro" id="IPR007267">
    <property type="entry name" value="GtrA_DPMS_TM"/>
</dbReference>
<dbReference type="Pfam" id="PF04138">
    <property type="entry name" value="GtrA_DPMS_TM"/>
    <property type="match status" value="1"/>
</dbReference>
<evidence type="ECO:0000259" key="7">
    <source>
        <dbReference type="Pfam" id="PF04138"/>
    </source>
</evidence>
<evidence type="ECO:0000256" key="6">
    <source>
        <dbReference type="SAM" id="Phobius"/>
    </source>
</evidence>
<evidence type="ECO:0000256" key="2">
    <source>
        <dbReference type="ARBA" id="ARBA00009399"/>
    </source>
</evidence>
<keyword evidence="5 6" id="KW-0472">Membrane</keyword>
<evidence type="ECO:0000313" key="8">
    <source>
        <dbReference type="EMBL" id="WGZ93709.1"/>
    </source>
</evidence>
<comment type="subcellular location">
    <subcellularLocation>
        <location evidence="1">Membrane</location>
        <topology evidence="1">Multi-pass membrane protein</topology>
    </subcellularLocation>
</comment>
<evidence type="ECO:0000256" key="4">
    <source>
        <dbReference type="ARBA" id="ARBA00022989"/>
    </source>
</evidence>
<feature type="transmembrane region" description="Helical" evidence="6">
    <location>
        <begin position="43"/>
        <end position="64"/>
    </location>
</feature>
<feature type="transmembrane region" description="Helical" evidence="6">
    <location>
        <begin position="12"/>
        <end position="37"/>
    </location>
</feature>
<comment type="similarity">
    <text evidence="2">Belongs to the GtrA family.</text>
</comment>
<feature type="domain" description="GtrA/DPMS transmembrane" evidence="7">
    <location>
        <begin position="12"/>
        <end position="125"/>
    </location>
</feature>
<accession>A0AA95HER4</accession>
<keyword evidence="3 6" id="KW-0812">Transmembrane</keyword>
<sequence length="126" mass="14172">MLKSKLFAQVIRFFSVGIVNTIIGYAVIFGGMMLGMSPYMANILGYTVGLMCSFLLNKMFVFSVGNRFVMQQFRRFLIVFAVAYLCNLIVLHVSLQIGFGDIVSQVIAGVVYSSAFFLLSHLWVFR</sequence>
<dbReference type="EMBL" id="CP124756">
    <property type="protein sequence ID" value="WGZ93709.1"/>
    <property type="molecule type" value="Genomic_DNA"/>
</dbReference>
<dbReference type="AlphaFoldDB" id="A0AA95HER4"/>
<dbReference type="PANTHER" id="PTHR38459">
    <property type="entry name" value="PROPHAGE BACTOPRENOL-LINKED GLUCOSE TRANSLOCASE HOMOLOG"/>
    <property type="match status" value="1"/>
</dbReference>
<reference evidence="8" key="1">
    <citation type="journal article" date="2023" name="Int. J. Mol. Sci.">
        <title>Metagenomics Revealed a New Genus 'Candidatus Thiocaldithrix dubininis' gen. nov., sp. nov. and a New Species 'Candidatus Thiothrix putei' sp. nov. in the Family Thiotrichaceae, Some Members of Which Have Traits of Both Na+- and H+-Motive Energetics.</title>
        <authorList>
            <person name="Ravin N.V."/>
            <person name="Muntyan M.S."/>
            <person name="Smolyakov D.D."/>
            <person name="Rudenko T.S."/>
            <person name="Beletsky A.V."/>
            <person name="Mardanov A.V."/>
            <person name="Grabovich M.Y."/>
        </authorList>
    </citation>
    <scope>NUCLEOTIDE SEQUENCE</scope>
    <source>
        <strain evidence="8">GKL-02</strain>
    </source>
</reference>
<dbReference type="InterPro" id="IPR051401">
    <property type="entry name" value="GtrA_CellWall_Glycosyl"/>
</dbReference>
<dbReference type="KEGG" id="tput:QJT81_18260"/>
<organism evidence="8">
    <name type="scientific">Candidatus Thiothrix putei</name>
    <dbReference type="NCBI Taxonomy" id="3080811"/>
    <lineage>
        <taxon>Bacteria</taxon>
        <taxon>Pseudomonadati</taxon>
        <taxon>Pseudomonadota</taxon>
        <taxon>Gammaproteobacteria</taxon>
        <taxon>Thiotrichales</taxon>
        <taxon>Thiotrichaceae</taxon>
        <taxon>Thiothrix</taxon>
    </lineage>
</organism>
<evidence type="ECO:0000256" key="3">
    <source>
        <dbReference type="ARBA" id="ARBA00022692"/>
    </source>
</evidence>